<keyword evidence="7" id="KW-0067">ATP-binding</keyword>
<dbReference type="SUPFAM" id="SSF55874">
    <property type="entry name" value="ATPase domain of HSP90 chaperone/DNA topoisomerase II/histidine kinase"/>
    <property type="match status" value="1"/>
</dbReference>
<evidence type="ECO:0000256" key="1">
    <source>
        <dbReference type="ARBA" id="ARBA00000085"/>
    </source>
</evidence>
<dbReference type="InterPro" id="IPR011495">
    <property type="entry name" value="Sig_transdc_His_kin_sub2_dim/P"/>
</dbReference>
<comment type="catalytic activity">
    <reaction evidence="1">
        <text>ATP + protein L-histidine = ADP + protein N-phospho-L-histidine.</text>
        <dbReference type="EC" id="2.7.13.3"/>
    </reaction>
</comment>
<dbReference type="GO" id="GO:0005524">
    <property type="term" value="F:ATP binding"/>
    <property type="evidence" value="ECO:0007669"/>
    <property type="project" value="UniProtKB-KW"/>
</dbReference>
<reference evidence="12 13" key="1">
    <citation type="submission" date="2018-12" db="EMBL/GenBank/DDBJ databases">
        <title>Hymenobacter gummosus sp. nov., isolated from a spring.</title>
        <authorList>
            <person name="Nie L."/>
        </authorList>
    </citation>
    <scope>NUCLEOTIDE SEQUENCE [LARGE SCALE GENOMIC DNA]</scope>
    <source>
        <strain evidence="12 13">KCTC 52166</strain>
    </source>
</reference>
<dbReference type="Pfam" id="PF07568">
    <property type="entry name" value="HisKA_2"/>
    <property type="match status" value="1"/>
</dbReference>
<evidence type="ECO:0000313" key="13">
    <source>
        <dbReference type="Proteomes" id="UP000282184"/>
    </source>
</evidence>
<evidence type="ECO:0000256" key="4">
    <source>
        <dbReference type="ARBA" id="ARBA00022679"/>
    </source>
</evidence>
<evidence type="ECO:0000256" key="6">
    <source>
        <dbReference type="ARBA" id="ARBA00022777"/>
    </source>
</evidence>
<keyword evidence="9" id="KW-0472">Membrane</keyword>
<evidence type="ECO:0000256" key="7">
    <source>
        <dbReference type="ARBA" id="ARBA00022840"/>
    </source>
</evidence>
<dbReference type="EC" id="2.7.13.3" evidence="2"/>
<feature type="coiled-coil region" evidence="8">
    <location>
        <begin position="288"/>
        <end position="315"/>
    </location>
</feature>
<feature type="signal peptide" evidence="10">
    <location>
        <begin position="1"/>
        <end position="22"/>
    </location>
</feature>
<accession>A0A3S0HN85</accession>
<keyword evidence="3" id="KW-0597">Phosphoprotein</keyword>
<proteinExistence type="predicted"/>
<dbReference type="RefSeq" id="WP_126693541.1">
    <property type="nucleotide sequence ID" value="NZ_RXOF01000006.1"/>
</dbReference>
<organism evidence="12 13">
    <name type="scientific">Hymenobacter gummosus</name>
    <dbReference type="NCBI Taxonomy" id="1776032"/>
    <lineage>
        <taxon>Bacteria</taxon>
        <taxon>Pseudomonadati</taxon>
        <taxon>Bacteroidota</taxon>
        <taxon>Cytophagia</taxon>
        <taxon>Cytophagales</taxon>
        <taxon>Hymenobacteraceae</taxon>
        <taxon>Hymenobacter</taxon>
    </lineage>
</organism>
<keyword evidence="13" id="KW-1185">Reference proteome</keyword>
<dbReference type="Gene3D" id="1.25.40.10">
    <property type="entry name" value="Tetratricopeptide repeat domain"/>
    <property type="match status" value="1"/>
</dbReference>
<keyword evidence="9" id="KW-1133">Transmembrane helix</keyword>
<keyword evidence="8" id="KW-0175">Coiled coil</keyword>
<name>A0A3S0HN85_9BACT</name>
<feature type="chain" id="PRO_5018577422" description="histidine kinase" evidence="10">
    <location>
        <begin position="23"/>
        <end position="617"/>
    </location>
</feature>
<gene>
    <name evidence="12" type="ORF">EJV47_12775</name>
</gene>
<evidence type="ECO:0000256" key="2">
    <source>
        <dbReference type="ARBA" id="ARBA00012438"/>
    </source>
</evidence>
<evidence type="ECO:0000259" key="11">
    <source>
        <dbReference type="PROSITE" id="PS50109"/>
    </source>
</evidence>
<dbReference type="Pfam" id="PF02518">
    <property type="entry name" value="HATPase_c"/>
    <property type="match status" value="1"/>
</dbReference>
<evidence type="ECO:0000256" key="3">
    <source>
        <dbReference type="ARBA" id="ARBA00022553"/>
    </source>
</evidence>
<dbReference type="AlphaFoldDB" id="A0A3S0HN85"/>
<dbReference type="InterPro" id="IPR005467">
    <property type="entry name" value="His_kinase_dom"/>
</dbReference>
<dbReference type="PROSITE" id="PS50109">
    <property type="entry name" value="HIS_KIN"/>
    <property type="match status" value="1"/>
</dbReference>
<evidence type="ECO:0000256" key="5">
    <source>
        <dbReference type="ARBA" id="ARBA00022741"/>
    </source>
</evidence>
<feature type="transmembrane region" description="Helical" evidence="9">
    <location>
        <begin position="351"/>
        <end position="375"/>
    </location>
</feature>
<protein>
    <recommendedName>
        <fullName evidence="2">histidine kinase</fullName>
        <ecNumber evidence="2">2.7.13.3</ecNumber>
    </recommendedName>
</protein>
<comment type="caution">
    <text evidence="12">The sequence shown here is derived from an EMBL/GenBank/DDBJ whole genome shotgun (WGS) entry which is preliminary data.</text>
</comment>
<dbReference type="Gene3D" id="3.30.565.10">
    <property type="entry name" value="Histidine kinase-like ATPase, C-terminal domain"/>
    <property type="match status" value="1"/>
</dbReference>
<dbReference type="InterPro" id="IPR036890">
    <property type="entry name" value="HATPase_C_sf"/>
</dbReference>
<keyword evidence="4" id="KW-0808">Transferase</keyword>
<dbReference type="PANTHER" id="PTHR41523:SF8">
    <property type="entry name" value="ETHYLENE RESPONSE SENSOR PROTEIN"/>
    <property type="match status" value="1"/>
</dbReference>
<evidence type="ECO:0000256" key="8">
    <source>
        <dbReference type="SAM" id="Coils"/>
    </source>
</evidence>
<dbReference type="PANTHER" id="PTHR41523">
    <property type="entry name" value="TWO-COMPONENT SYSTEM SENSOR PROTEIN"/>
    <property type="match status" value="1"/>
</dbReference>
<dbReference type="EMBL" id="RXOF01000006">
    <property type="protein sequence ID" value="RTQ49682.1"/>
    <property type="molecule type" value="Genomic_DNA"/>
</dbReference>
<evidence type="ECO:0000313" key="12">
    <source>
        <dbReference type="EMBL" id="RTQ49682.1"/>
    </source>
</evidence>
<feature type="domain" description="Histidine kinase" evidence="11">
    <location>
        <begin position="409"/>
        <end position="602"/>
    </location>
</feature>
<evidence type="ECO:0000256" key="9">
    <source>
        <dbReference type="SAM" id="Phobius"/>
    </source>
</evidence>
<dbReference type="SMART" id="SM00387">
    <property type="entry name" value="HATPase_c"/>
    <property type="match status" value="1"/>
</dbReference>
<keyword evidence="9" id="KW-0812">Transmembrane</keyword>
<dbReference type="InterPro" id="IPR003594">
    <property type="entry name" value="HATPase_dom"/>
</dbReference>
<keyword evidence="5" id="KW-0547">Nucleotide-binding</keyword>
<evidence type="ECO:0000256" key="10">
    <source>
        <dbReference type="SAM" id="SignalP"/>
    </source>
</evidence>
<sequence length="617" mass="68762">MPRRSLLLLCLALLGLPVLARAAAPADTSGLRQQWRTGFRLLLTDNDAALQLGRTVLNRARQAHYAPGVAQGNLLIAGVWRNKTEFDSALYYGQRALTLFEQQRDDAGRAATYTMMAQVYKRLGDAQGVRLFTRKGLAFGRQARALARAGRHYEQWCWASNVIGIIHRDLGRLDSAGVYYRESMQQAKAHPFEPSSLPVTYANYGQMLMNLGLDLNEAIGYMRRAIPLYRQQGHRNGLEHAYRNLSAAYRLQGNLPRALATADSSLALGRSIGDPHRLINSLQMAYEANRAAGRYERAVELLEEWKNRADTLADVEVTRAVAKVDAAYEAGKKQEHIRQLAADNARKRQQLWLLGAGAGALLLLLAVSIGQHWVIRRNNAQLRLTNQLISDNHQRITEQADRLRVLMKELHHRVKNNLAIVSGLLRLQAKRLHDEGAVRAVREGQQRVEAMALVHQRLYQTDNVSTVDMQRYVTDLVESLMTAYGYDPADFDLTLTVQLPALDVEQAVPLGLILNELLTNAFKHAFPAVEQPSLRIYLARTRQGLLLEVHDNGPGFDTSSWQQKAGSFGRQLIVSLSEQVGGTVTCTAHKGTLCRLLIPAEPEQPPVGQAAQKARPA</sequence>
<dbReference type="Proteomes" id="UP000282184">
    <property type="component" value="Unassembled WGS sequence"/>
</dbReference>
<dbReference type="SUPFAM" id="SSF48452">
    <property type="entry name" value="TPR-like"/>
    <property type="match status" value="2"/>
</dbReference>
<dbReference type="InterPro" id="IPR011990">
    <property type="entry name" value="TPR-like_helical_dom_sf"/>
</dbReference>
<keyword evidence="6" id="KW-0418">Kinase</keyword>
<keyword evidence="10" id="KW-0732">Signal</keyword>
<dbReference type="GO" id="GO:0004673">
    <property type="term" value="F:protein histidine kinase activity"/>
    <property type="evidence" value="ECO:0007669"/>
    <property type="project" value="UniProtKB-EC"/>
</dbReference>
<dbReference type="Gene3D" id="3.30.450.20">
    <property type="entry name" value="PAS domain"/>
    <property type="match status" value="1"/>
</dbReference>
<dbReference type="OrthoDB" id="9767435at2"/>